<reference evidence="2" key="1">
    <citation type="submission" date="2022-11" db="UniProtKB">
        <authorList>
            <consortium name="WormBaseParasite"/>
        </authorList>
    </citation>
    <scope>IDENTIFICATION</scope>
</reference>
<name>A0AC35EVL8_9BILA</name>
<protein>
    <submittedName>
        <fullName evidence="2">Uncharacterized protein</fullName>
    </submittedName>
</protein>
<proteinExistence type="predicted"/>
<dbReference type="WBParaSite" id="PS1159_v2.g10430.t1">
    <property type="protein sequence ID" value="PS1159_v2.g10430.t1"/>
    <property type="gene ID" value="PS1159_v2.g10430"/>
</dbReference>
<sequence>MRHQQKNQEIAFEKKPKNEGNDGGGGKKNNNKEDGIVREKNGKISCCVPFLNCTRSGHPLPETLADGIKFSCTNPACLFTKHLVHPECFDSLETSLMKLLTSQGYKYCKNKGVLLTKERLWEPKGLALIQKNLKCECGKGVMKRDDEAWAEREEMLASPATLEEKEKKKHKPAKELPTLQLAVKKGAPPPPNFHRLNTHYASSHSPTRYETFIEDKYAPAPPPPAPTKTTTPTAAAAATTNMFGNYVPSNRATLSKSSIIDQSAIKKPVRNGIDSLKNLFARSNEAVEENVEEWPSLIQQPKISQAPIRIVTPKPLEKKVKSSAANKKQVEEEWPSLSRQPMDTKASNPFETLKPIKNFVVAAKAVKNTVESKTREVFKKEFAVERSSSNLEWEQWDSEIKELVVERSRSPSLETDNWNSEMSEPVPTLNFKTFKSVEIQTDETSFPQTFEQRQNFVSPIDYHSGRHSITPKLSRSPNELRRNTEITTSSGFGSGAASPFQTIALSKFPAIVTFVFKNDNTFAIEIDQNGKIEKLNNNFDNEWTPLYLSMAERSLEIGEMAQIHYLDFPKFVVYDILEIIGKPMNQIEINPYWQFKVIENNGIKCFEVETLNGRRLIPEDTVLAAFLKKMKEKAENHLNTEICEIFITSNFGFTESQKNVFKNAALKIGLNVLEFFVNNI</sequence>
<organism evidence="1 2">
    <name type="scientific">Panagrolaimus sp. PS1159</name>
    <dbReference type="NCBI Taxonomy" id="55785"/>
    <lineage>
        <taxon>Eukaryota</taxon>
        <taxon>Metazoa</taxon>
        <taxon>Ecdysozoa</taxon>
        <taxon>Nematoda</taxon>
        <taxon>Chromadorea</taxon>
        <taxon>Rhabditida</taxon>
        <taxon>Tylenchina</taxon>
        <taxon>Panagrolaimomorpha</taxon>
        <taxon>Panagrolaimoidea</taxon>
        <taxon>Panagrolaimidae</taxon>
        <taxon>Panagrolaimus</taxon>
    </lineage>
</organism>
<dbReference type="Proteomes" id="UP000887580">
    <property type="component" value="Unplaced"/>
</dbReference>
<accession>A0AC35EVL8</accession>
<evidence type="ECO:0000313" key="1">
    <source>
        <dbReference type="Proteomes" id="UP000887580"/>
    </source>
</evidence>
<evidence type="ECO:0000313" key="2">
    <source>
        <dbReference type="WBParaSite" id="PS1159_v2.g10430.t1"/>
    </source>
</evidence>